<evidence type="ECO:0000313" key="6">
    <source>
        <dbReference type="Proteomes" id="UP001258207"/>
    </source>
</evidence>
<feature type="region of interest" description="Disordered" evidence="1">
    <location>
        <begin position="48"/>
        <end position="72"/>
    </location>
</feature>
<evidence type="ECO:0000313" key="4">
    <source>
        <dbReference type="EMBL" id="WNC09685.1"/>
    </source>
</evidence>
<evidence type="ECO:0000256" key="1">
    <source>
        <dbReference type="SAM" id="MobiDB-lite"/>
    </source>
</evidence>
<feature type="chain" id="PRO_5042496000" evidence="2">
    <location>
        <begin position="22"/>
        <end position="72"/>
    </location>
</feature>
<keyword evidence="5" id="KW-1185">Reference proteome</keyword>
<protein>
    <submittedName>
        <fullName evidence="4">Uncharacterized protein</fullName>
    </submittedName>
</protein>
<dbReference type="RefSeq" id="WP_105224044.1">
    <property type="nucleotide sequence ID" value="NZ_CP134081.1"/>
</dbReference>
<accession>A0AAJ6MTJ4</accession>
<keyword evidence="2" id="KW-0732">Signal</keyword>
<evidence type="ECO:0000256" key="2">
    <source>
        <dbReference type="SAM" id="SignalP"/>
    </source>
</evidence>
<name>A0AAJ6MTJ4_9PSED</name>
<dbReference type="PROSITE" id="PS51257">
    <property type="entry name" value="PROKAR_LIPOPROTEIN"/>
    <property type="match status" value="1"/>
</dbReference>
<dbReference type="EMBL" id="CP134081">
    <property type="protein sequence ID" value="WNC09685.1"/>
    <property type="molecule type" value="Genomic_DNA"/>
</dbReference>
<evidence type="ECO:0000313" key="3">
    <source>
        <dbReference type="EMBL" id="MBD8770658.1"/>
    </source>
</evidence>
<reference evidence="3 5" key="1">
    <citation type="journal article" date="2020" name="FEMS Microbiol. Ecol.">
        <title>Temporal dynamics of bacterial communities during seed development and maturation.</title>
        <authorList>
            <person name="Chesneau G."/>
            <person name="Torres-Cortes G."/>
            <person name="Briand M."/>
            <person name="Darrasse A."/>
            <person name="Preveaux A."/>
            <person name="Marais C."/>
            <person name="Jacques M.A."/>
            <person name="Shade A."/>
            <person name="Barret M."/>
        </authorList>
    </citation>
    <scope>NUCLEOTIDE SEQUENCE [LARGE SCALE GENOMIC DNA]</scope>
    <source>
        <strain evidence="3 5">CFBP13599</strain>
    </source>
</reference>
<proteinExistence type="predicted"/>
<organism evidence="4 6">
    <name type="scientific">Pseudomonas coleopterorum</name>
    <dbReference type="NCBI Taxonomy" id="1605838"/>
    <lineage>
        <taxon>Bacteria</taxon>
        <taxon>Pseudomonadati</taxon>
        <taxon>Pseudomonadota</taxon>
        <taxon>Gammaproteobacteria</taxon>
        <taxon>Pseudomonadales</taxon>
        <taxon>Pseudomonadaceae</taxon>
        <taxon>Pseudomonas</taxon>
    </lineage>
</organism>
<dbReference type="AlphaFoldDB" id="A0AAJ6MTJ4"/>
<sequence length="72" mass="8088">MKLVKSILFVATTLSCALAFAQDGSERSMQAAQQFRLAQQEAREKNELRVESQRLVKGEDKTEKQVSEKSEG</sequence>
<evidence type="ECO:0000313" key="5">
    <source>
        <dbReference type="Proteomes" id="UP000620025"/>
    </source>
</evidence>
<dbReference type="Proteomes" id="UP000620025">
    <property type="component" value="Unassembled WGS sequence"/>
</dbReference>
<feature type="signal peptide" evidence="2">
    <location>
        <begin position="1"/>
        <end position="21"/>
    </location>
</feature>
<reference evidence="4" key="2">
    <citation type="submission" date="2023-09" db="EMBL/GenBank/DDBJ databases">
        <title>First report of Pseudomonas coleopterorum DJ13 causing leaf spot on Rhododendron pulchrum Sweet in China.</title>
        <authorList>
            <person name="Zhang Y."/>
        </authorList>
    </citation>
    <scope>NUCLEOTIDE SEQUENCE</scope>
    <source>
        <strain evidence="4">DJ13</strain>
    </source>
</reference>
<gene>
    <name evidence="3" type="ORF">IFT38_14005</name>
    <name evidence="4" type="ORF">RI108_20930</name>
</gene>
<dbReference type="EMBL" id="JACYWZ010000005">
    <property type="protein sequence ID" value="MBD8770658.1"/>
    <property type="molecule type" value="Genomic_DNA"/>
</dbReference>
<dbReference type="Proteomes" id="UP001258207">
    <property type="component" value="Chromosome"/>
</dbReference>